<dbReference type="Pfam" id="PF04055">
    <property type="entry name" value="Radical_SAM"/>
    <property type="match status" value="1"/>
</dbReference>
<dbReference type="EMBL" id="PQCO01000202">
    <property type="protein sequence ID" value="PUE01382.1"/>
    <property type="molecule type" value="Genomic_DNA"/>
</dbReference>
<evidence type="ECO:0000256" key="9">
    <source>
        <dbReference type="ARBA" id="ARBA00023150"/>
    </source>
</evidence>
<keyword evidence="3 12" id="KW-0949">S-adenosyl-L-methionine</keyword>
<evidence type="ECO:0000313" key="17">
    <source>
        <dbReference type="Proteomes" id="UP000250928"/>
    </source>
</evidence>
<keyword evidence="16" id="KW-1185">Reference proteome</keyword>
<sequence>MAELVDRFGRKIEYLRLSVTDRCDFRCFYCIPKGFNEFSDRGDQLTLDECVRLVRVFSEMGVGRVRFTGGEPLVRRDIVEMVRRIGAMPNIHDLSMSTNASQLARCASEIRAAGVERLNVSLDTLDPETFRQITQGDLSRVLDGLMAAKSAGFRPIKINMVVMRDLNMHEVGDMVDFCLEHRFTLRFIETMPVGEAGVSARDRYVSLSEIREMLEQRFELEPARMTGAGPAKYLKVVGGRLKIGFITPMSQHFCEDCNRVRLSSEGTLYLCLGQGDKLEFRPLLRGGVDDDELKGHILEAIERKPEKHEFDTKPGQVVRVMSMTGG</sequence>
<dbReference type="GO" id="GO:0061798">
    <property type="term" value="F:GTP 3',8'-cyclase activity"/>
    <property type="evidence" value="ECO:0007669"/>
    <property type="project" value="UniProtKB-UniRule"/>
</dbReference>
<feature type="binding site" evidence="12">
    <location>
        <position position="29"/>
    </location>
    <ligand>
        <name>S-adenosyl-L-methionine</name>
        <dbReference type="ChEBI" id="CHEBI:59789"/>
    </ligand>
</feature>
<feature type="binding site" evidence="12">
    <location>
        <position position="97"/>
    </location>
    <ligand>
        <name>GTP</name>
        <dbReference type="ChEBI" id="CHEBI:37565"/>
    </ligand>
</feature>
<dbReference type="Proteomes" id="UP000250928">
    <property type="component" value="Unassembled WGS sequence"/>
</dbReference>
<dbReference type="GO" id="GO:1904047">
    <property type="term" value="F:S-adenosyl-L-methionine binding"/>
    <property type="evidence" value="ECO:0007669"/>
    <property type="project" value="UniProtKB-UniRule"/>
</dbReference>
<comment type="function">
    <text evidence="12">Catalyzes the cyclization of GTP to (8S)-3',8-cyclo-7,8-dihydroguanosine 5'-triphosphate.</text>
</comment>
<evidence type="ECO:0000256" key="4">
    <source>
        <dbReference type="ARBA" id="ARBA00022723"/>
    </source>
</evidence>
<dbReference type="InterPro" id="IPR010505">
    <property type="entry name" value="MoaA_twitch"/>
</dbReference>
<dbReference type="NCBIfam" id="TIGR02666">
    <property type="entry name" value="moaA"/>
    <property type="match status" value="1"/>
</dbReference>
<dbReference type="InterPro" id="IPR007197">
    <property type="entry name" value="rSAM"/>
</dbReference>
<dbReference type="InterPro" id="IPR013785">
    <property type="entry name" value="Aldolase_TIM"/>
</dbReference>
<feature type="binding site" evidence="12">
    <location>
        <position position="257"/>
    </location>
    <ligand>
        <name>[4Fe-4S] cluster</name>
        <dbReference type="ChEBI" id="CHEBI:49883"/>
        <label>2</label>
        <note>4Fe-4S-substrate</note>
    </ligand>
</feature>
<dbReference type="GO" id="GO:0046872">
    <property type="term" value="F:metal ion binding"/>
    <property type="evidence" value="ECO:0007669"/>
    <property type="project" value="UniProtKB-KW"/>
</dbReference>
<keyword evidence="2 12" id="KW-0004">4Fe-4S</keyword>
<keyword evidence="10 12" id="KW-0456">Lyase</keyword>
<accession>A0A657PUC8</accession>
<dbReference type="PROSITE" id="PS51918">
    <property type="entry name" value="RADICAL_SAM"/>
    <property type="match status" value="1"/>
</dbReference>
<dbReference type="PANTHER" id="PTHR22960:SF0">
    <property type="entry name" value="MOLYBDENUM COFACTOR BIOSYNTHESIS PROTEIN 1"/>
    <property type="match status" value="1"/>
</dbReference>
<proteinExistence type="inferred from homology"/>
<comment type="subunit">
    <text evidence="12">Monomer and homodimer.</text>
</comment>
<keyword evidence="4 12" id="KW-0479">Metal-binding</keyword>
<dbReference type="Gene3D" id="3.20.20.70">
    <property type="entry name" value="Aldolase class I"/>
    <property type="match status" value="1"/>
</dbReference>
<name>A0A657PUC8_9GAMM</name>
<dbReference type="InterPro" id="IPR006638">
    <property type="entry name" value="Elp3/MiaA/NifB-like_rSAM"/>
</dbReference>
<dbReference type="NCBIfam" id="NF001199">
    <property type="entry name" value="PRK00164.2-1"/>
    <property type="match status" value="1"/>
</dbReference>
<evidence type="ECO:0000256" key="7">
    <source>
        <dbReference type="ARBA" id="ARBA00023014"/>
    </source>
</evidence>
<evidence type="ECO:0000256" key="12">
    <source>
        <dbReference type="HAMAP-Rule" id="MF_01225"/>
    </source>
</evidence>
<dbReference type="PANTHER" id="PTHR22960">
    <property type="entry name" value="MOLYBDOPTERIN COFACTOR SYNTHESIS PROTEIN A"/>
    <property type="match status" value="1"/>
</dbReference>
<keyword evidence="6 12" id="KW-0408">Iron</keyword>
<evidence type="ECO:0000313" key="15">
    <source>
        <dbReference type="EMBL" id="PUE01382.1"/>
    </source>
</evidence>
<evidence type="ECO:0000256" key="8">
    <source>
        <dbReference type="ARBA" id="ARBA00023134"/>
    </source>
</evidence>
<dbReference type="InterPro" id="IPR000385">
    <property type="entry name" value="MoaA_NifB_PqqE_Fe-S-bd_CS"/>
</dbReference>
<dbReference type="SFLD" id="SFLDG01386">
    <property type="entry name" value="main_SPASM_domain-containing"/>
    <property type="match status" value="1"/>
</dbReference>
<dbReference type="GO" id="GO:0061799">
    <property type="term" value="F:cyclic pyranopterin monophosphate synthase activity"/>
    <property type="evidence" value="ECO:0007669"/>
    <property type="project" value="TreeGrafter"/>
</dbReference>
<reference evidence="14 16" key="1">
    <citation type="submission" date="2017-02" db="EMBL/GenBank/DDBJ databases">
        <title>Novel co-symbiosis in the unique lucinid bivalve Phacoides pectinatus.</title>
        <authorList>
            <person name="Lim S.J."/>
            <person name="Davis B.G."/>
            <person name="Gill D.E."/>
            <person name="Engel A.S."/>
            <person name="Anderson L.C."/>
            <person name="Campbell B.J."/>
        </authorList>
    </citation>
    <scope>NUCLEOTIDE SEQUENCE [LARGE SCALE GENOMIC DNA]</scope>
    <source>
        <strain evidence="14">LUC13016_P6</strain>
    </source>
</reference>
<dbReference type="AlphaFoldDB" id="A0A657PUC8"/>
<feature type="binding site" evidence="12">
    <location>
        <position position="23"/>
    </location>
    <ligand>
        <name>[4Fe-4S] cluster</name>
        <dbReference type="ChEBI" id="CHEBI:49883"/>
        <label>1</label>
        <note>4Fe-4S-S-AdoMet</note>
    </ligand>
</feature>
<feature type="binding site" evidence="12">
    <location>
        <position position="157"/>
    </location>
    <ligand>
        <name>GTP</name>
        <dbReference type="ChEBI" id="CHEBI:37565"/>
    </ligand>
</feature>
<feature type="binding site" evidence="12">
    <location>
        <position position="191"/>
    </location>
    <ligand>
        <name>S-adenosyl-L-methionine</name>
        <dbReference type="ChEBI" id="CHEBI:59789"/>
    </ligand>
</feature>
<dbReference type="Proteomes" id="UP000243361">
    <property type="component" value="Unassembled WGS sequence"/>
</dbReference>
<evidence type="ECO:0000313" key="14">
    <source>
        <dbReference type="EMBL" id="OQX33679.1"/>
    </source>
</evidence>
<dbReference type="InterPro" id="IPR050105">
    <property type="entry name" value="MoCo_biosynth_MoaA/MoaC"/>
</dbReference>
<evidence type="ECO:0000256" key="5">
    <source>
        <dbReference type="ARBA" id="ARBA00022741"/>
    </source>
</evidence>
<evidence type="ECO:0000256" key="6">
    <source>
        <dbReference type="ARBA" id="ARBA00023004"/>
    </source>
</evidence>
<keyword evidence="9 12" id="KW-0501">Molybdenum cofactor biosynthesis</keyword>
<dbReference type="SFLD" id="SFLDG01067">
    <property type="entry name" value="SPASM/twitch_domain_containing"/>
    <property type="match status" value="1"/>
</dbReference>
<evidence type="ECO:0000259" key="13">
    <source>
        <dbReference type="PROSITE" id="PS51918"/>
    </source>
</evidence>
<dbReference type="PROSITE" id="PS01305">
    <property type="entry name" value="MOAA_NIFB_PQQE"/>
    <property type="match status" value="1"/>
</dbReference>
<keyword evidence="7 12" id="KW-0411">Iron-sulfur</keyword>
<keyword evidence="8 12" id="KW-0342">GTP-binding</keyword>
<evidence type="ECO:0000256" key="11">
    <source>
        <dbReference type="ARBA" id="ARBA00048697"/>
    </source>
</evidence>
<evidence type="ECO:0000256" key="3">
    <source>
        <dbReference type="ARBA" id="ARBA00022691"/>
    </source>
</evidence>
<dbReference type="CDD" id="cd21117">
    <property type="entry name" value="Twitch_MoaA"/>
    <property type="match status" value="1"/>
</dbReference>
<comment type="pathway">
    <text evidence="12">Cofactor biosynthesis; molybdopterin biosynthesis.</text>
</comment>
<organism evidence="14 16">
    <name type="scientific">Candidatus Sedimenticola endophacoides</name>
    <dbReference type="NCBI Taxonomy" id="2548426"/>
    <lineage>
        <taxon>Bacteria</taxon>
        <taxon>Pseudomonadati</taxon>
        <taxon>Pseudomonadota</taxon>
        <taxon>Gammaproteobacteria</taxon>
        <taxon>Chromatiales</taxon>
        <taxon>Sedimenticolaceae</taxon>
        <taxon>Sedimenticola</taxon>
    </lineage>
</organism>
<evidence type="ECO:0000256" key="2">
    <source>
        <dbReference type="ARBA" id="ARBA00022485"/>
    </source>
</evidence>
<feature type="binding site" evidence="12">
    <location>
        <position position="27"/>
    </location>
    <ligand>
        <name>[4Fe-4S] cluster</name>
        <dbReference type="ChEBI" id="CHEBI:49883"/>
        <label>1</label>
        <note>4Fe-4S-S-AdoMet</note>
    </ligand>
</feature>
<dbReference type="GO" id="GO:0005525">
    <property type="term" value="F:GTP binding"/>
    <property type="evidence" value="ECO:0007669"/>
    <property type="project" value="UniProtKB-UniRule"/>
</dbReference>
<evidence type="ECO:0000256" key="10">
    <source>
        <dbReference type="ARBA" id="ARBA00023239"/>
    </source>
</evidence>
<dbReference type="SUPFAM" id="SSF102114">
    <property type="entry name" value="Radical SAM enzymes"/>
    <property type="match status" value="1"/>
</dbReference>
<dbReference type="EC" id="4.1.99.22" evidence="1 12"/>
<feature type="binding site" evidence="12">
    <location>
        <position position="271"/>
    </location>
    <ligand>
        <name>[4Fe-4S] cluster</name>
        <dbReference type="ChEBI" id="CHEBI:49883"/>
        <label>2</label>
        <note>4Fe-4S-substrate</note>
    </ligand>
</feature>
<gene>
    <name evidence="12 15" type="primary">moaA</name>
    <name evidence="14" type="ORF">B0D84_04315</name>
    <name evidence="15" type="ORF">C3L24_08030</name>
</gene>
<feature type="binding site" evidence="12">
    <location>
        <position position="66"/>
    </location>
    <ligand>
        <name>GTP</name>
        <dbReference type="ChEBI" id="CHEBI:37565"/>
    </ligand>
</feature>
<feature type="binding site" evidence="12">
    <location>
        <begin position="259"/>
        <end position="261"/>
    </location>
    <ligand>
        <name>GTP</name>
        <dbReference type="ChEBI" id="CHEBI:37565"/>
    </ligand>
</feature>
<dbReference type="InterPro" id="IPR040064">
    <property type="entry name" value="MoaA-like"/>
</dbReference>
<protein>
    <recommendedName>
        <fullName evidence="1 12">GTP 3',8-cyclase</fullName>
        <ecNumber evidence="1 12">4.1.99.22</ecNumber>
    </recommendedName>
    <alternativeName>
        <fullName evidence="12">Molybdenum cofactor biosynthesis protein A</fullName>
    </alternativeName>
</protein>
<dbReference type="GO" id="GO:0006777">
    <property type="term" value="P:Mo-molybdopterin cofactor biosynthetic process"/>
    <property type="evidence" value="ECO:0007669"/>
    <property type="project" value="UniProtKB-UniRule"/>
</dbReference>
<feature type="binding site" evidence="12">
    <location>
        <position position="30"/>
    </location>
    <ligand>
        <name>[4Fe-4S] cluster</name>
        <dbReference type="ChEBI" id="CHEBI:49883"/>
        <label>1</label>
        <note>4Fe-4S-S-AdoMet</note>
    </ligand>
</feature>
<comment type="cofactor">
    <cofactor evidence="12">
        <name>[4Fe-4S] cluster</name>
        <dbReference type="ChEBI" id="CHEBI:49883"/>
    </cofactor>
    <text evidence="12">Binds 2 [4Fe-4S] clusters. Binds 1 [4Fe-4S] cluster coordinated with 3 cysteines and an exchangeable S-adenosyl-L-methionine and 1 [4Fe-4S] cluster coordinated with 3 cysteines and the GTP-derived substrate.</text>
</comment>
<dbReference type="Pfam" id="PF06463">
    <property type="entry name" value="Mob_synth_C"/>
    <property type="match status" value="1"/>
</dbReference>
<dbReference type="InterPro" id="IPR058240">
    <property type="entry name" value="rSAM_sf"/>
</dbReference>
<reference evidence="15 17" key="2">
    <citation type="submission" date="2018-01" db="EMBL/GenBank/DDBJ databases">
        <title>Novel co-symbiosis in the lucinid bivalve Phacoides pectinatus.</title>
        <authorList>
            <person name="Lim S.J."/>
            <person name="Davis B.G."/>
            <person name="Gill D.E."/>
            <person name="Engel A.S."/>
            <person name="Anderson L.C."/>
            <person name="Campbell B.J."/>
        </authorList>
    </citation>
    <scope>NUCLEOTIDE SEQUENCE [LARGE SCALE GENOMIC DNA]</scope>
    <source>
        <strain evidence="15">N3_P5</strain>
    </source>
</reference>
<dbReference type="SMART" id="SM00729">
    <property type="entry name" value="Elp3"/>
    <property type="match status" value="1"/>
</dbReference>
<comment type="similarity">
    <text evidence="12">Belongs to the radical SAM superfamily. MoaA family.</text>
</comment>
<feature type="binding site" evidence="12">
    <location>
        <position position="16"/>
    </location>
    <ligand>
        <name>GTP</name>
        <dbReference type="ChEBI" id="CHEBI:37565"/>
    </ligand>
</feature>
<dbReference type="CDD" id="cd01335">
    <property type="entry name" value="Radical_SAM"/>
    <property type="match status" value="1"/>
</dbReference>
<keyword evidence="5 12" id="KW-0547">Nucleotide-binding</keyword>
<feature type="domain" description="Radical SAM core" evidence="13">
    <location>
        <begin position="7"/>
        <end position="224"/>
    </location>
</feature>
<feature type="binding site" evidence="12">
    <location>
        <position position="254"/>
    </location>
    <ligand>
        <name>[4Fe-4S] cluster</name>
        <dbReference type="ChEBI" id="CHEBI:49883"/>
        <label>2</label>
        <note>4Fe-4S-substrate</note>
    </ligand>
</feature>
<dbReference type="HAMAP" id="MF_01225_B">
    <property type="entry name" value="MoaA_B"/>
    <property type="match status" value="1"/>
</dbReference>
<dbReference type="EMBL" id="MUIE01000276">
    <property type="protein sequence ID" value="OQX33679.1"/>
    <property type="molecule type" value="Genomic_DNA"/>
</dbReference>
<evidence type="ECO:0000256" key="1">
    <source>
        <dbReference type="ARBA" id="ARBA00012167"/>
    </source>
</evidence>
<dbReference type="InterPro" id="IPR013483">
    <property type="entry name" value="MoaA"/>
</dbReference>
<comment type="caution">
    <text evidence="14">The sequence shown here is derived from an EMBL/GenBank/DDBJ whole genome shotgun (WGS) entry which is preliminary data.</text>
</comment>
<dbReference type="GO" id="GO:0051539">
    <property type="term" value="F:4 iron, 4 sulfur cluster binding"/>
    <property type="evidence" value="ECO:0007669"/>
    <property type="project" value="UniProtKB-UniRule"/>
</dbReference>
<comment type="catalytic activity">
    <reaction evidence="11 12">
        <text>GTP + AH2 + S-adenosyl-L-methionine = (8S)-3',8-cyclo-7,8-dihydroguanosine 5'-triphosphate + 5'-deoxyadenosine + L-methionine + A + H(+)</text>
        <dbReference type="Rhea" id="RHEA:49576"/>
        <dbReference type="ChEBI" id="CHEBI:13193"/>
        <dbReference type="ChEBI" id="CHEBI:15378"/>
        <dbReference type="ChEBI" id="CHEBI:17319"/>
        <dbReference type="ChEBI" id="CHEBI:17499"/>
        <dbReference type="ChEBI" id="CHEBI:37565"/>
        <dbReference type="ChEBI" id="CHEBI:57844"/>
        <dbReference type="ChEBI" id="CHEBI:59789"/>
        <dbReference type="ChEBI" id="CHEBI:131766"/>
        <dbReference type="EC" id="4.1.99.22"/>
    </reaction>
</comment>
<feature type="binding site" evidence="12">
    <location>
        <position position="70"/>
    </location>
    <ligand>
        <name>S-adenosyl-L-methionine</name>
        <dbReference type="ChEBI" id="CHEBI:59789"/>
    </ligand>
</feature>
<dbReference type="SFLD" id="SFLDG01383">
    <property type="entry name" value="cyclic_pyranopterin_phosphate"/>
    <property type="match status" value="1"/>
</dbReference>
<dbReference type="SFLD" id="SFLDS00029">
    <property type="entry name" value="Radical_SAM"/>
    <property type="match status" value="1"/>
</dbReference>
<dbReference type="UniPathway" id="UPA00344"/>
<evidence type="ECO:0000313" key="16">
    <source>
        <dbReference type="Proteomes" id="UP000243361"/>
    </source>
</evidence>
<feature type="binding site" evidence="12">
    <location>
        <position position="121"/>
    </location>
    <ligand>
        <name>S-adenosyl-L-methionine</name>
        <dbReference type="ChEBI" id="CHEBI:59789"/>
    </ligand>
</feature>